<evidence type="ECO:0000313" key="1">
    <source>
        <dbReference type="EMBL" id="TWU17256.1"/>
    </source>
</evidence>
<organism evidence="1 2">
    <name type="scientific">Novipirellula galeiformis</name>
    <dbReference type="NCBI Taxonomy" id="2528004"/>
    <lineage>
        <taxon>Bacteria</taxon>
        <taxon>Pseudomonadati</taxon>
        <taxon>Planctomycetota</taxon>
        <taxon>Planctomycetia</taxon>
        <taxon>Pirellulales</taxon>
        <taxon>Pirellulaceae</taxon>
        <taxon>Novipirellula</taxon>
    </lineage>
</organism>
<accession>A0A5C6C174</accession>
<keyword evidence="2" id="KW-1185">Reference proteome</keyword>
<evidence type="ECO:0000313" key="2">
    <source>
        <dbReference type="Proteomes" id="UP000316304"/>
    </source>
</evidence>
<dbReference type="Proteomes" id="UP000316304">
    <property type="component" value="Unassembled WGS sequence"/>
</dbReference>
<dbReference type="EMBL" id="SJPT01000013">
    <property type="protein sequence ID" value="TWU17256.1"/>
    <property type="molecule type" value="Genomic_DNA"/>
</dbReference>
<name>A0A5C6C174_9BACT</name>
<sequence length="44" mass="5274">MPIELRLCLAIASRSLGHRNQIYRKMSDRKMKRTRPIFLSIIFL</sequence>
<proteinExistence type="predicted"/>
<comment type="caution">
    <text evidence="1">The sequence shown here is derived from an EMBL/GenBank/DDBJ whole genome shotgun (WGS) entry which is preliminary data.</text>
</comment>
<dbReference type="AlphaFoldDB" id="A0A5C6C174"/>
<reference evidence="1 2" key="1">
    <citation type="submission" date="2019-02" db="EMBL/GenBank/DDBJ databases">
        <title>Deep-cultivation of Planctomycetes and their phenomic and genomic characterization uncovers novel biology.</title>
        <authorList>
            <person name="Wiegand S."/>
            <person name="Jogler M."/>
            <person name="Boedeker C."/>
            <person name="Pinto D."/>
            <person name="Vollmers J."/>
            <person name="Rivas-Marin E."/>
            <person name="Kohn T."/>
            <person name="Peeters S.H."/>
            <person name="Heuer A."/>
            <person name="Rast P."/>
            <person name="Oberbeckmann S."/>
            <person name="Bunk B."/>
            <person name="Jeske O."/>
            <person name="Meyerdierks A."/>
            <person name="Storesund J.E."/>
            <person name="Kallscheuer N."/>
            <person name="Luecker S."/>
            <person name="Lage O.M."/>
            <person name="Pohl T."/>
            <person name="Merkel B.J."/>
            <person name="Hornburger P."/>
            <person name="Mueller R.-W."/>
            <person name="Bruemmer F."/>
            <person name="Labrenz M."/>
            <person name="Spormann A.M."/>
            <person name="Op Den Camp H."/>
            <person name="Overmann J."/>
            <person name="Amann R."/>
            <person name="Jetten M.S.M."/>
            <person name="Mascher T."/>
            <person name="Medema M.H."/>
            <person name="Devos D.P."/>
            <person name="Kaster A.-K."/>
            <person name="Ovreas L."/>
            <person name="Rohde M."/>
            <person name="Galperin M.Y."/>
            <person name="Jogler C."/>
        </authorList>
    </citation>
    <scope>NUCLEOTIDE SEQUENCE [LARGE SCALE GENOMIC DNA]</scope>
    <source>
        <strain evidence="1 2">Pla52o</strain>
    </source>
</reference>
<gene>
    <name evidence="1" type="ORF">Pla52o_52620</name>
</gene>
<protein>
    <submittedName>
        <fullName evidence="1">Uncharacterized protein</fullName>
    </submittedName>
</protein>